<feature type="compositionally biased region" description="Basic and acidic residues" evidence="2">
    <location>
        <begin position="254"/>
        <end position="267"/>
    </location>
</feature>
<sequence>MTTWRPVSAIPKVDRFKFDTLLGSDFPRGSFQTWMSRPVSGRGNFSIRLQSFQLSRNARPGGNHKMSRLLIAPVVNAVRPGSEETPATELKSQLEALQLEASQVRDRYNSSRARFMRLAQVAEHLQQRALLSVKLGNEGTARQLLTEKKKVMRAAELSKQRSQLYEELSSKLSEAISRKETQLIVALSSSSPAVAVDEEPTVRVIFPTGNGSALVEEVSKEDSEEQSFDPDINQSAPHPCVPEDGDENSTTFTDSRKETDNDGDANRDILPSTHAEAGFGPEPSSDSKLVKSSKDELELKEICIPTSTESENIRRESLDEKPRVQEDQYSPYLLREQIEIAAFSKDCEESPFNLHKDESESSNDEAFLQDQFPEEPCSTDGDESAPVAMDTKVELLHVREDEAEAKKGMDEDQEGCIVDKEEQEPAKVGEPSVLKEYLLDISSQVAQVESKLQGFLLTADILLGSESETKDERVVLVEQLLEQVQSLRARIVEAVDTSSQEQLQ</sequence>
<dbReference type="PANTHER" id="PTHR37174:SF2">
    <property type="entry name" value="FORKHEAD-ASSOCIATED DOMAIN PROTEIN"/>
    <property type="match status" value="1"/>
</dbReference>
<gene>
    <name evidence="3" type="ORF">AXG93_1069s1030</name>
</gene>
<feature type="region of interest" description="Disordered" evidence="2">
    <location>
        <begin position="351"/>
        <end position="385"/>
    </location>
</feature>
<evidence type="ECO:0000256" key="2">
    <source>
        <dbReference type="SAM" id="MobiDB-lite"/>
    </source>
</evidence>
<keyword evidence="1" id="KW-0175">Coiled coil</keyword>
<reference evidence="3" key="1">
    <citation type="submission" date="2016-03" db="EMBL/GenBank/DDBJ databases">
        <title>Mechanisms controlling the formation of the plant cell surface in tip-growing cells are functionally conserved among land plants.</title>
        <authorList>
            <person name="Honkanen S."/>
            <person name="Jones V.A."/>
            <person name="Morieri G."/>
            <person name="Champion C."/>
            <person name="Hetherington A.J."/>
            <person name="Kelly S."/>
            <person name="Saint-Marcoux D."/>
            <person name="Proust H."/>
            <person name="Prescott H."/>
            <person name="Dolan L."/>
        </authorList>
    </citation>
    <scope>NUCLEOTIDE SEQUENCE [LARGE SCALE GENOMIC DNA]</scope>
    <source>
        <tissue evidence="3">Whole gametophyte</tissue>
    </source>
</reference>
<protein>
    <submittedName>
        <fullName evidence="3">Uncharacterized protein</fullName>
    </submittedName>
</protein>
<evidence type="ECO:0000256" key="1">
    <source>
        <dbReference type="SAM" id="Coils"/>
    </source>
</evidence>
<organism evidence="3 4">
    <name type="scientific">Marchantia polymorpha subsp. ruderalis</name>
    <dbReference type="NCBI Taxonomy" id="1480154"/>
    <lineage>
        <taxon>Eukaryota</taxon>
        <taxon>Viridiplantae</taxon>
        <taxon>Streptophyta</taxon>
        <taxon>Embryophyta</taxon>
        <taxon>Marchantiophyta</taxon>
        <taxon>Marchantiopsida</taxon>
        <taxon>Marchantiidae</taxon>
        <taxon>Marchantiales</taxon>
        <taxon>Marchantiaceae</taxon>
        <taxon>Marchantia</taxon>
    </lineage>
</organism>
<proteinExistence type="predicted"/>
<name>A0A176WEV2_MARPO</name>
<feature type="compositionally biased region" description="Basic and acidic residues" evidence="2">
    <location>
        <begin position="311"/>
        <end position="326"/>
    </location>
</feature>
<dbReference type="Proteomes" id="UP000077202">
    <property type="component" value="Unassembled WGS sequence"/>
</dbReference>
<dbReference type="PANTHER" id="PTHR37174">
    <property type="entry name" value="FORKHEAD-ASSOCIATED DOMAIN PROTEIN"/>
    <property type="match status" value="1"/>
</dbReference>
<keyword evidence="4" id="KW-1185">Reference proteome</keyword>
<evidence type="ECO:0000313" key="3">
    <source>
        <dbReference type="EMBL" id="OAE30666.1"/>
    </source>
</evidence>
<accession>A0A176WEV2</accession>
<feature type="region of interest" description="Disordered" evidence="2">
    <location>
        <begin position="402"/>
        <end position="428"/>
    </location>
</feature>
<comment type="caution">
    <text evidence="3">The sequence shown here is derived from an EMBL/GenBank/DDBJ whole genome shotgun (WGS) entry which is preliminary data.</text>
</comment>
<evidence type="ECO:0000313" key="4">
    <source>
        <dbReference type="Proteomes" id="UP000077202"/>
    </source>
</evidence>
<feature type="region of interest" description="Disordered" evidence="2">
    <location>
        <begin position="215"/>
        <end position="293"/>
    </location>
</feature>
<feature type="compositionally biased region" description="Basic and acidic residues" evidence="2">
    <location>
        <begin position="417"/>
        <end position="427"/>
    </location>
</feature>
<dbReference type="EMBL" id="LVLJ01001280">
    <property type="protein sequence ID" value="OAE30666.1"/>
    <property type="molecule type" value="Genomic_DNA"/>
</dbReference>
<feature type="coiled-coil region" evidence="1">
    <location>
        <begin position="87"/>
        <end position="114"/>
    </location>
</feature>
<dbReference type="AlphaFoldDB" id="A0A176WEV2"/>
<feature type="region of interest" description="Disordered" evidence="2">
    <location>
        <begin position="308"/>
        <end position="330"/>
    </location>
</feature>